<dbReference type="Proteomes" id="UP001160499">
    <property type="component" value="Unassembled WGS sequence"/>
</dbReference>
<comment type="caution">
    <text evidence="1">The sequence shown here is derived from an EMBL/GenBank/DDBJ whole genome shotgun (WGS) entry which is preliminary data.</text>
</comment>
<accession>A0ABT6M0C2</accession>
<sequence length="84" mass="9637">MDLDVGCRAEERYTSVADDFTSPAGEVTWTMTFRRRDWDVQVRTNTRLTCGAETFHVNATLDAYECGRRVASRTWNESTPRDAL</sequence>
<name>A0ABT6M0C2_9ACTN</name>
<evidence type="ECO:0000313" key="2">
    <source>
        <dbReference type="Proteomes" id="UP001160499"/>
    </source>
</evidence>
<evidence type="ECO:0000313" key="1">
    <source>
        <dbReference type="EMBL" id="MDH6221997.1"/>
    </source>
</evidence>
<dbReference type="EMBL" id="JARXVH010000028">
    <property type="protein sequence ID" value="MDH6221997.1"/>
    <property type="molecule type" value="Genomic_DNA"/>
</dbReference>
<protein>
    <recommendedName>
        <fullName evidence="3">Ig-like domain-containing protein</fullName>
    </recommendedName>
</protein>
<gene>
    <name evidence="1" type="ORF">M2283_009344</name>
</gene>
<reference evidence="1 2" key="1">
    <citation type="submission" date="2023-04" db="EMBL/GenBank/DDBJ databases">
        <title>Forest soil microbial communities from Buena Vista Peninsula, Colon Province, Panama.</title>
        <authorList>
            <person name="Bouskill N."/>
        </authorList>
    </citation>
    <scope>NUCLEOTIDE SEQUENCE [LARGE SCALE GENOMIC DNA]</scope>
    <source>
        <strain evidence="1 2">GGS1</strain>
    </source>
</reference>
<keyword evidence="2" id="KW-1185">Reference proteome</keyword>
<evidence type="ECO:0008006" key="3">
    <source>
        <dbReference type="Google" id="ProtNLM"/>
    </source>
</evidence>
<proteinExistence type="predicted"/>
<organism evidence="1 2">
    <name type="scientific">Streptomyces pseudovenezuelae</name>
    <dbReference type="NCBI Taxonomy" id="67350"/>
    <lineage>
        <taxon>Bacteria</taxon>
        <taxon>Bacillati</taxon>
        <taxon>Actinomycetota</taxon>
        <taxon>Actinomycetes</taxon>
        <taxon>Kitasatosporales</taxon>
        <taxon>Streptomycetaceae</taxon>
        <taxon>Streptomyces</taxon>
        <taxon>Streptomyces aurantiacus group</taxon>
    </lineage>
</organism>